<evidence type="ECO:0000256" key="5">
    <source>
        <dbReference type="ARBA" id="ARBA00022523"/>
    </source>
</evidence>
<keyword evidence="5" id="KW-0052">Apoplast</keyword>
<dbReference type="GO" id="GO:0048046">
    <property type="term" value="C:apoplast"/>
    <property type="evidence" value="ECO:0007669"/>
    <property type="project" value="UniProtKB-SubCell"/>
</dbReference>
<reference evidence="14 15" key="1">
    <citation type="journal article" date="2018" name="PLoS Genet.">
        <title>Population sequencing reveals clonal diversity and ancestral inbreeding in the grapevine cultivar Chardonnay.</title>
        <authorList>
            <person name="Roach M.J."/>
            <person name="Johnson D.L."/>
            <person name="Bohlmann J."/>
            <person name="van Vuuren H.J."/>
            <person name="Jones S.J."/>
            <person name="Pretorius I.S."/>
            <person name="Schmidt S.A."/>
            <person name="Borneman A.R."/>
        </authorList>
    </citation>
    <scope>NUCLEOTIDE SEQUENCE [LARGE SCALE GENOMIC DNA]</scope>
    <source>
        <strain evidence="15">cv. Chardonnay</strain>
        <tissue evidence="14">Leaf</tissue>
    </source>
</reference>
<gene>
    <name evidence="14" type="primary">LAC14_63</name>
    <name evidence="14" type="ORF">CK203_059671</name>
</gene>
<keyword evidence="8" id="KW-0560">Oxidoreductase</keyword>
<feature type="signal peptide" evidence="11">
    <location>
        <begin position="1"/>
        <end position="22"/>
    </location>
</feature>
<keyword evidence="11" id="KW-0732">Signal</keyword>
<dbReference type="SUPFAM" id="SSF49503">
    <property type="entry name" value="Cupredoxins"/>
    <property type="match status" value="2"/>
</dbReference>
<dbReference type="GO" id="GO:0046274">
    <property type="term" value="P:lignin catabolic process"/>
    <property type="evidence" value="ECO:0007669"/>
    <property type="project" value="UniProtKB-KW"/>
</dbReference>
<evidence type="ECO:0000256" key="2">
    <source>
        <dbReference type="ARBA" id="ARBA00004271"/>
    </source>
</evidence>
<dbReference type="CDD" id="cd13849">
    <property type="entry name" value="CuRO_1_LCC_plant"/>
    <property type="match status" value="1"/>
</dbReference>
<dbReference type="InterPro" id="IPR001117">
    <property type="entry name" value="Cu-oxidase_2nd"/>
</dbReference>
<keyword evidence="6" id="KW-0964">Secreted</keyword>
<dbReference type="AlphaFoldDB" id="A0A438H1F7"/>
<organism evidence="14 15">
    <name type="scientific">Vitis vinifera</name>
    <name type="common">Grape</name>
    <dbReference type="NCBI Taxonomy" id="29760"/>
    <lineage>
        <taxon>Eukaryota</taxon>
        <taxon>Viridiplantae</taxon>
        <taxon>Streptophyta</taxon>
        <taxon>Embryophyta</taxon>
        <taxon>Tracheophyta</taxon>
        <taxon>Spermatophyta</taxon>
        <taxon>Magnoliopsida</taxon>
        <taxon>eudicotyledons</taxon>
        <taxon>Gunneridae</taxon>
        <taxon>Pentapetalae</taxon>
        <taxon>rosids</taxon>
        <taxon>Vitales</taxon>
        <taxon>Vitaceae</taxon>
        <taxon>Viteae</taxon>
        <taxon>Vitis</taxon>
    </lineage>
</organism>
<feature type="domain" description="Plastocyanin-like" evidence="13">
    <location>
        <begin position="34"/>
        <end position="146"/>
    </location>
</feature>
<dbReference type="CDD" id="cd13875">
    <property type="entry name" value="CuRO_2_LCC_plant"/>
    <property type="match status" value="1"/>
</dbReference>
<evidence type="ECO:0000256" key="1">
    <source>
        <dbReference type="ARBA" id="ARBA00000349"/>
    </source>
</evidence>
<dbReference type="PANTHER" id="PTHR11709">
    <property type="entry name" value="MULTI-COPPER OXIDASE"/>
    <property type="match status" value="1"/>
</dbReference>
<protein>
    <recommendedName>
        <fullName evidence="4">laccase</fullName>
        <ecNumber evidence="4">1.10.3.2</ecNumber>
    </recommendedName>
</protein>
<keyword evidence="9" id="KW-0186">Copper</keyword>
<evidence type="ECO:0000256" key="3">
    <source>
        <dbReference type="ARBA" id="ARBA00010609"/>
    </source>
</evidence>
<evidence type="ECO:0000256" key="10">
    <source>
        <dbReference type="ARBA" id="ARBA00023185"/>
    </source>
</evidence>
<proteinExistence type="inferred from homology"/>
<evidence type="ECO:0000256" key="8">
    <source>
        <dbReference type="ARBA" id="ARBA00023002"/>
    </source>
</evidence>
<feature type="chain" id="PRO_5019135649" description="laccase" evidence="11">
    <location>
        <begin position="23"/>
        <end position="322"/>
    </location>
</feature>
<comment type="catalytic activity">
    <reaction evidence="1">
        <text>4 hydroquinone + O2 = 4 benzosemiquinone + 2 H2O</text>
        <dbReference type="Rhea" id="RHEA:11276"/>
        <dbReference type="ChEBI" id="CHEBI:15377"/>
        <dbReference type="ChEBI" id="CHEBI:15379"/>
        <dbReference type="ChEBI" id="CHEBI:17594"/>
        <dbReference type="ChEBI" id="CHEBI:17977"/>
        <dbReference type="EC" id="1.10.3.2"/>
    </reaction>
</comment>
<dbReference type="Pfam" id="PF00394">
    <property type="entry name" value="Cu-oxidase"/>
    <property type="match status" value="1"/>
</dbReference>
<evidence type="ECO:0000313" key="14">
    <source>
        <dbReference type="EMBL" id="RVW78061.1"/>
    </source>
</evidence>
<dbReference type="Proteomes" id="UP000288805">
    <property type="component" value="Unassembled WGS sequence"/>
</dbReference>
<evidence type="ECO:0000256" key="6">
    <source>
        <dbReference type="ARBA" id="ARBA00022525"/>
    </source>
</evidence>
<evidence type="ECO:0000256" key="9">
    <source>
        <dbReference type="ARBA" id="ARBA00023008"/>
    </source>
</evidence>
<comment type="subcellular location">
    <subcellularLocation>
        <location evidence="2">Secreted</location>
        <location evidence="2">Extracellular space</location>
        <location evidence="2">Apoplast</location>
    </subcellularLocation>
</comment>
<evidence type="ECO:0000256" key="11">
    <source>
        <dbReference type="SAM" id="SignalP"/>
    </source>
</evidence>
<accession>A0A438H1F7</accession>
<evidence type="ECO:0000256" key="7">
    <source>
        <dbReference type="ARBA" id="ARBA00022737"/>
    </source>
</evidence>
<dbReference type="GO" id="GO:0052716">
    <property type="term" value="F:hydroquinone:oxygen oxidoreductase activity"/>
    <property type="evidence" value="ECO:0007669"/>
    <property type="project" value="UniProtKB-EC"/>
</dbReference>
<feature type="domain" description="Plastocyanin-like" evidence="12">
    <location>
        <begin position="149"/>
        <end position="292"/>
    </location>
</feature>
<dbReference type="InterPro" id="IPR034288">
    <property type="entry name" value="CuRO_1_LCC"/>
</dbReference>
<dbReference type="EC" id="1.10.3.2" evidence="4"/>
<dbReference type="InterPro" id="IPR045087">
    <property type="entry name" value="Cu-oxidase_fam"/>
</dbReference>
<keyword evidence="10" id="KW-0439">Lignin degradation</keyword>
<sequence length="322" mass="36407">MELKKKSLVFLLLNVLIRCIASQNVTTFYWVLNETSYTRLCSTKDILTVNGEFPGPAIYRHRGERFNVNVRNEGKYNVTIHWHGVKQPRNPWSDGPNYVTQCPIKPGANFTYEIILSDEEGTLWWHAHSDWSRATVHGPLIILPEQGKASWFKGDVMEIIETALQNGGEPNQSDAFTINGQPGDLYDCSTEGTFKMMVDYGKTYLLRIINAIMNEEMFFMVANHSLTVVGTDGAYIKPINTSYIMITPGQTMDVLITADQSPSYYYMASRAYAVVGAYDNTTTTAIVQYNGNYTPHQHLHFPIFPIIQTLTQQPILLCALDP</sequence>
<dbReference type="EMBL" id="QGNW01000302">
    <property type="protein sequence ID" value="RVW78061.1"/>
    <property type="molecule type" value="Genomic_DNA"/>
</dbReference>
<dbReference type="InterPro" id="IPR011707">
    <property type="entry name" value="Cu-oxidase-like_N"/>
</dbReference>
<dbReference type="Gene3D" id="2.60.40.420">
    <property type="entry name" value="Cupredoxins - blue copper proteins"/>
    <property type="match status" value="2"/>
</dbReference>
<keyword evidence="7" id="KW-0677">Repeat</keyword>
<comment type="caution">
    <text evidence="14">The sequence shown here is derived from an EMBL/GenBank/DDBJ whole genome shotgun (WGS) entry which is preliminary data.</text>
</comment>
<evidence type="ECO:0000313" key="15">
    <source>
        <dbReference type="Proteomes" id="UP000288805"/>
    </source>
</evidence>
<dbReference type="InterPro" id="IPR034285">
    <property type="entry name" value="CuRO_2_LCC"/>
</dbReference>
<dbReference type="PANTHER" id="PTHR11709:SF410">
    <property type="entry name" value="LACCASE"/>
    <property type="match status" value="1"/>
</dbReference>
<dbReference type="GO" id="GO:0005507">
    <property type="term" value="F:copper ion binding"/>
    <property type="evidence" value="ECO:0007669"/>
    <property type="project" value="InterPro"/>
</dbReference>
<evidence type="ECO:0000259" key="12">
    <source>
        <dbReference type="Pfam" id="PF00394"/>
    </source>
</evidence>
<dbReference type="Pfam" id="PF07732">
    <property type="entry name" value="Cu-oxidase_3"/>
    <property type="match status" value="1"/>
</dbReference>
<comment type="similarity">
    <text evidence="3">Belongs to the multicopper oxidase family.</text>
</comment>
<dbReference type="InterPro" id="IPR008972">
    <property type="entry name" value="Cupredoxin"/>
</dbReference>
<evidence type="ECO:0000256" key="4">
    <source>
        <dbReference type="ARBA" id="ARBA00012297"/>
    </source>
</evidence>
<name>A0A438H1F7_VITVI</name>
<evidence type="ECO:0000259" key="13">
    <source>
        <dbReference type="Pfam" id="PF07732"/>
    </source>
</evidence>